<evidence type="ECO:0000256" key="1">
    <source>
        <dbReference type="ARBA" id="ARBA00010617"/>
    </source>
</evidence>
<dbReference type="Pfam" id="PF00067">
    <property type="entry name" value="p450"/>
    <property type="match status" value="1"/>
</dbReference>
<dbReference type="InterPro" id="IPR050651">
    <property type="entry name" value="Plant_Cytochrome_P450_Monoox"/>
</dbReference>
<evidence type="ECO:0000313" key="10">
    <source>
        <dbReference type="Proteomes" id="UP001472677"/>
    </source>
</evidence>
<gene>
    <name evidence="9" type="ORF">V6N12_025561</name>
</gene>
<evidence type="ECO:0008006" key="11">
    <source>
        <dbReference type="Google" id="ProtNLM"/>
    </source>
</evidence>
<keyword evidence="2 7" id="KW-0349">Heme</keyword>
<dbReference type="Proteomes" id="UP001472677">
    <property type="component" value="Unassembled WGS sequence"/>
</dbReference>
<keyword evidence="8" id="KW-0812">Transmembrane</keyword>
<evidence type="ECO:0000256" key="6">
    <source>
        <dbReference type="ARBA" id="ARBA00023033"/>
    </source>
</evidence>
<organism evidence="9 10">
    <name type="scientific">Hibiscus sabdariffa</name>
    <name type="common">roselle</name>
    <dbReference type="NCBI Taxonomy" id="183260"/>
    <lineage>
        <taxon>Eukaryota</taxon>
        <taxon>Viridiplantae</taxon>
        <taxon>Streptophyta</taxon>
        <taxon>Embryophyta</taxon>
        <taxon>Tracheophyta</taxon>
        <taxon>Spermatophyta</taxon>
        <taxon>Magnoliopsida</taxon>
        <taxon>eudicotyledons</taxon>
        <taxon>Gunneridae</taxon>
        <taxon>Pentapetalae</taxon>
        <taxon>rosids</taxon>
        <taxon>malvids</taxon>
        <taxon>Malvales</taxon>
        <taxon>Malvaceae</taxon>
        <taxon>Malvoideae</taxon>
        <taxon>Hibiscus</taxon>
    </lineage>
</organism>
<dbReference type="InterPro" id="IPR001128">
    <property type="entry name" value="Cyt_P450"/>
</dbReference>
<evidence type="ECO:0000256" key="8">
    <source>
        <dbReference type="SAM" id="Phobius"/>
    </source>
</evidence>
<dbReference type="InterPro" id="IPR036396">
    <property type="entry name" value="Cyt_P450_sf"/>
</dbReference>
<evidence type="ECO:0000256" key="4">
    <source>
        <dbReference type="ARBA" id="ARBA00023002"/>
    </source>
</evidence>
<dbReference type="PRINTS" id="PR00385">
    <property type="entry name" value="P450"/>
</dbReference>
<accession>A0ABR2CJJ9</accession>
<keyword evidence="5 7" id="KW-0408">Iron</keyword>
<evidence type="ECO:0000256" key="3">
    <source>
        <dbReference type="ARBA" id="ARBA00022723"/>
    </source>
</evidence>
<evidence type="ECO:0000313" key="9">
    <source>
        <dbReference type="EMBL" id="KAK8519526.1"/>
    </source>
</evidence>
<dbReference type="InterPro" id="IPR002401">
    <property type="entry name" value="Cyt_P450_E_grp-I"/>
</dbReference>
<dbReference type="SUPFAM" id="SSF48264">
    <property type="entry name" value="Cytochrome P450"/>
    <property type="match status" value="1"/>
</dbReference>
<comment type="caution">
    <text evidence="9">The sequence shown here is derived from an EMBL/GenBank/DDBJ whole genome shotgun (WGS) entry which is preliminary data.</text>
</comment>
<comment type="similarity">
    <text evidence="1 7">Belongs to the cytochrome P450 family.</text>
</comment>
<evidence type="ECO:0000256" key="5">
    <source>
        <dbReference type="ARBA" id="ARBA00023004"/>
    </source>
</evidence>
<dbReference type="PROSITE" id="PS00086">
    <property type="entry name" value="CYTOCHROME_P450"/>
    <property type="match status" value="1"/>
</dbReference>
<feature type="transmembrane region" description="Helical" evidence="8">
    <location>
        <begin position="6"/>
        <end position="30"/>
    </location>
</feature>
<keyword evidence="3 7" id="KW-0479">Metal-binding</keyword>
<keyword evidence="4 7" id="KW-0560">Oxidoreductase</keyword>
<dbReference type="InterPro" id="IPR017972">
    <property type="entry name" value="Cyt_P450_CS"/>
</dbReference>
<dbReference type="EMBL" id="JBBPBM010000051">
    <property type="protein sequence ID" value="KAK8519526.1"/>
    <property type="molecule type" value="Genomic_DNA"/>
</dbReference>
<keyword evidence="6 7" id="KW-0503">Monooxygenase</keyword>
<reference evidence="9 10" key="1">
    <citation type="journal article" date="2024" name="G3 (Bethesda)">
        <title>Genome assembly of Hibiscus sabdariffa L. provides insights into metabolisms of medicinal natural products.</title>
        <authorList>
            <person name="Kim T."/>
        </authorList>
    </citation>
    <scope>NUCLEOTIDE SEQUENCE [LARGE SCALE GENOMIC DNA]</scope>
    <source>
        <strain evidence="9">TK-2024</strain>
        <tissue evidence="9">Old leaves</tissue>
    </source>
</reference>
<name>A0ABR2CJJ9_9ROSI</name>
<keyword evidence="8" id="KW-1133">Transmembrane helix</keyword>
<proteinExistence type="inferred from homology"/>
<dbReference type="PANTHER" id="PTHR47947">
    <property type="entry name" value="CYTOCHROME P450 82C3-RELATED"/>
    <property type="match status" value="1"/>
</dbReference>
<sequence length="521" mass="58340">MPMEFSIRIILAILSTLTAGILVASLSLHVRGKKKQQRRAPPEAAGALPLLGHLHLLGTDQLLHRIFGDMADKYGPMFLVRLATHPALVVSNWEVAKELFTTHDMNFSSRPRSIAVKLMGYDHKMLGFAPYGPYWRNIRKLARLKLLSSHRVELVAHVRDTEVNCFIKELYDQTLKSRGVAVVEMKERIGDLATNVIVRTLAGKRYNSGTDDESRRCQEAMAGFFHLAGLLLVSDFAPFLGWIDVLTGKISKIKRVGKECDSIVGSWVKEHREKRLENNIKGDQDFIHGMMSVMEDDSIPIEEADATIKATCLSLILGGVDASAITFTWAVSLLLNNRRVLEKAQDELDIHIGKHRQVQESDINNLVYLQAIMKETLRLHPPAPLSAAREAMEDCTIAGFRIPAGTRLVLNIWKLHRDPSIWQKPLDFLPERFLNDHANIDVRGQDFELLPFGSGRRVCPGITYALQFLHLALARLLHGFELGTVSDKSIDMSESPGLAVPKATPLEVTLTPRLPAMLYGY</sequence>
<protein>
    <recommendedName>
        <fullName evidence="11">Cytochrome P450</fullName>
    </recommendedName>
</protein>
<keyword evidence="8" id="KW-0472">Membrane</keyword>
<dbReference type="Gene3D" id="1.10.630.10">
    <property type="entry name" value="Cytochrome P450"/>
    <property type="match status" value="1"/>
</dbReference>
<feature type="transmembrane region" description="Helical" evidence="8">
    <location>
        <begin position="224"/>
        <end position="243"/>
    </location>
</feature>
<keyword evidence="10" id="KW-1185">Reference proteome</keyword>
<dbReference type="PRINTS" id="PR00463">
    <property type="entry name" value="EP450I"/>
</dbReference>
<dbReference type="PANTHER" id="PTHR47947:SF8">
    <property type="entry name" value="CYTOCHROME P450 82C4-LIKE"/>
    <property type="match status" value="1"/>
</dbReference>
<evidence type="ECO:0000256" key="2">
    <source>
        <dbReference type="ARBA" id="ARBA00022617"/>
    </source>
</evidence>
<evidence type="ECO:0000256" key="7">
    <source>
        <dbReference type="RuleBase" id="RU000461"/>
    </source>
</evidence>